<dbReference type="FunFam" id="2.60.40.10:FF:000055">
    <property type="entry name" value="roundabout homolog 1 isoform X2"/>
    <property type="match status" value="1"/>
</dbReference>
<comment type="similarity">
    <text evidence="16">Belongs to the immunoglobulin superfamily. ROBO family.</text>
</comment>
<dbReference type="InterPro" id="IPR007110">
    <property type="entry name" value="Ig-like_dom"/>
</dbReference>
<dbReference type="InterPro" id="IPR013106">
    <property type="entry name" value="Ig_V-set"/>
</dbReference>
<dbReference type="PRINTS" id="PR00014">
    <property type="entry name" value="FNTYPEIII"/>
</dbReference>
<dbReference type="Gene3D" id="2.60.40.10">
    <property type="entry name" value="Immunoglobulins"/>
    <property type="match status" value="8"/>
</dbReference>
<dbReference type="PROSITE" id="PS51257">
    <property type="entry name" value="PROKAR_LIPOPROTEIN"/>
    <property type="match status" value="1"/>
</dbReference>
<evidence type="ECO:0000313" key="22">
    <source>
        <dbReference type="Ensembl" id="ENSTRUP00000072061.1"/>
    </source>
</evidence>
<feature type="compositionally biased region" description="Acidic residues" evidence="17">
    <location>
        <begin position="1272"/>
        <end position="1290"/>
    </location>
</feature>
<dbReference type="SUPFAM" id="SSF49265">
    <property type="entry name" value="Fibronectin type III"/>
    <property type="match status" value="2"/>
</dbReference>
<evidence type="ECO:0000256" key="3">
    <source>
        <dbReference type="ARBA" id="ARBA00022500"/>
    </source>
</evidence>
<feature type="region of interest" description="Disordered" evidence="17">
    <location>
        <begin position="1327"/>
        <end position="1483"/>
    </location>
</feature>
<evidence type="ECO:0000256" key="17">
    <source>
        <dbReference type="SAM" id="MobiDB-lite"/>
    </source>
</evidence>
<keyword evidence="5 18" id="KW-0812">Transmembrane</keyword>
<dbReference type="PANTHER" id="PTHR12231">
    <property type="entry name" value="CTX-RELATED TYPE I TRANSMEMBRANE PROTEIN"/>
    <property type="match status" value="1"/>
</dbReference>
<evidence type="ECO:0000256" key="10">
    <source>
        <dbReference type="ARBA" id="ARBA00022989"/>
    </source>
</evidence>
<feature type="domain" description="Ig-like" evidence="20">
    <location>
        <begin position="442"/>
        <end position="522"/>
    </location>
</feature>
<feature type="compositionally biased region" description="Basic and acidic residues" evidence="17">
    <location>
        <begin position="1373"/>
        <end position="1411"/>
    </location>
</feature>
<keyword evidence="3" id="KW-0145">Chemotaxis</keyword>
<feature type="compositionally biased region" description="Polar residues" evidence="17">
    <location>
        <begin position="1205"/>
        <end position="1215"/>
    </location>
</feature>
<sequence>MFSRAQSGYLSVFELVLFLSVLSGCPTLTSQARSKGRWNKGGSRLRQEDFPPRIVEHPSDLIVSKGEPATLNCKAEGRPTPTVEWYKDGERVETDRDNPRSQRMLLPSGSLFFLRIVHGRRSKPDDGAYVCVARNYLGEAVSRNASLQVALLRDDFRQNPTDVVVAAGEPAILECVPPRGHPEPTIYWKKDKVQIDDKDDRITMRGGKLMISNTRKSDAGMYICVGTNMVGERESETAQVTVFERPTFIRRPINQVVLEDEMVEFRCQVQGDPQPNVRWRKDDVDVPRGRYEIKFEKDDYVLRVKKASVNDEGTFTCVTENRVGKLEASATLTVRAAPQFVIRPRDQIVAQGRSATFPCEAKGNPQPAVFWQKDGSLNLLFPNQPQQPSSRFSVSPSGDLTISSVQRGDAGYYICQALTVAGSILAKAQLEVTDVLTDRPPPIIRQGPSNQTLGVDSVALLKCQASGDPIPSISWLKDGVSLLGKDPRMSLQELGSLQIRSIKLSDSGIYTCVATSSTGETSWSAFLEVKESGAAIIMKTHDENELPGPPSKPQVTDVTKNSVSLSWQPGLVGASPVSSYVIEAFSQSVSNSWQTVADHIKTTQFTVKGLRPNTIYLFMVRAVNSQGLSDPSPMSEPVRTQDISPPAQGVDHRHVQKELGNVVVRLHNPVVLSPTAIQVTWTVDRQSQFIQGYRVLYRQSSGLPSPGPWLTQDVKVPSERGVVLAALKKGIVYEIKARPYFNEFQGMDSESRTARTTEEAPSAPPQQVTVLTVGNQNSTSISISWDPPPPDHQNGIIQEYKIWCLGNESRFHVNKTVDAAIRSVVVGGLQVGVVYRVEVAASTSAGVGVKSEPQSIIIEFRDVIIHGNRNNSITEQITDVVKQPAFIAGIGGACWVILMGFSIWLYWRRKKRKSLSNYAVTFQRVDGGLMSNGSRPGLLNANDPGYPWLADSWPATSLPVNSSSGGPNDLSNFGRGDLPSGQGDKTGTMLSDGAIYSSIDFTTKANYNSPGQTSQATPYATTQILHSSSIHELAVDLPDPQWKASLQAKQEMASLGYSLPEKTSCNNTLLFIPDYRLADGLSNRIPHNQSQDFSTTSSHNSSERSGSLSGGKGGKKKKTKAASKPSKANGSNWANVPLPPPPVHPLPGTEIDHYPNEYESDGWGPAMPVQTYLHQGMEDELEEEEERVPTPPVRGVASSPAAVSFGQQSTATLTPSPRDEMQPMLQAHLDELTKAYQMDIGKQTWHMQVGSLPPQPPAPPVGYVSSTMVSDLETDLPDEEEEDDEEEDEGYGARHPRGLEHTPGSSMDNLDSSVTGIPGVIVWCFLCGTDLPPPPEPPPSQGQNRVPGARNMVPPTERKAASLERTPMLGGTDDIKSSIDRQTRTSLDQHRQPQDRLGSMDRADDGRRGQKTDGCLPYNKPSFPSPGGHSSSGTASSKSSTGPRKTDGPRQPQQWTVTEHADFLGSTGPGQYSGELCESFSTQ</sequence>
<feature type="region of interest" description="Disordered" evidence="17">
    <location>
        <begin position="960"/>
        <end position="982"/>
    </location>
</feature>
<feature type="domain" description="Ig-like" evidence="20">
    <location>
        <begin position="52"/>
        <end position="148"/>
    </location>
</feature>
<keyword evidence="13" id="KW-0675">Receptor</keyword>
<dbReference type="GO" id="GO:0051239">
    <property type="term" value="P:regulation of multicellular organismal process"/>
    <property type="evidence" value="ECO:0007669"/>
    <property type="project" value="UniProtKB-ARBA"/>
</dbReference>
<feature type="region of interest" description="Disordered" evidence="17">
    <location>
        <begin position="1247"/>
        <end position="1313"/>
    </location>
</feature>
<feature type="compositionally biased region" description="Polar residues" evidence="17">
    <location>
        <begin position="960"/>
        <end position="971"/>
    </location>
</feature>
<dbReference type="FunFam" id="2.60.40.10:FF:000043">
    <property type="entry name" value="roundabout homolog 2 isoform X2"/>
    <property type="match status" value="1"/>
</dbReference>
<feature type="compositionally biased region" description="Pro residues" evidence="17">
    <location>
        <begin position="1331"/>
        <end position="1340"/>
    </location>
</feature>
<keyword evidence="4" id="KW-0597">Phosphoprotein</keyword>
<evidence type="ECO:0000256" key="4">
    <source>
        <dbReference type="ARBA" id="ARBA00022553"/>
    </source>
</evidence>
<dbReference type="SUPFAM" id="SSF48726">
    <property type="entry name" value="Immunoglobulin"/>
    <property type="match status" value="5"/>
</dbReference>
<keyword evidence="12" id="KW-1015">Disulfide bond</keyword>
<dbReference type="CDD" id="cd07693">
    <property type="entry name" value="IgC_1_Robo"/>
    <property type="match status" value="1"/>
</dbReference>
<dbReference type="CDD" id="cd05726">
    <property type="entry name" value="IgI_4_Robo"/>
    <property type="match status" value="1"/>
</dbReference>
<dbReference type="InterPro" id="IPR036116">
    <property type="entry name" value="FN3_sf"/>
</dbReference>
<keyword evidence="14" id="KW-0325">Glycoprotein</keyword>
<dbReference type="FunFam" id="2.60.40.10:FF:000058">
    <property type="entry name" value="roundabout homolog 2 isoform X3"/>
    <property type="match status" value="1"/>
</dbReference>
<keyword evidence="6 19" id="KW-0732">Signal</keyword>
<evidence type="ECO:0000256" key="12">
    <source>
        <dbReference type="ARBA" id="ARBA00023157"/>
    </source>
</evidence>
<proteinExistence type="inferred from homology"/>
<feature type="domain" description="Fibronectin type-III" evidence="21">
    <location>
        <begin position="764"/>
        <end position="861"/>
    </location>
</feature>
<reference evidence="22 23" key="1">
    <citation type="journal article" date="2011" name="Genome Biol. Evol.">
        <title>Integration of the genetic map and genome assembly of fugu facilitates insights into distinct features of genome evolution in teleosts and mammals.</title>
        <authorList>
            <person name="Kai W."/>
            <person name="Kikuchi K."/>
            <person name="Tohari S."/>
            <person name="Chew A.K."/>
            <person name="Tay A."/>
            <person name="Fujiwara A."/>
            <person name="Hosoya S."/>
            <person name="Suetake H."/>
            <person name="Naruse K."/>
            <person name="Brenner S."/>
            <person name="Suzuki Y."/>
            <person name="Venkatesh B."/>
        </authorList>
    </citation>
    <scope>NUCLEOTIDE SEQUENCE [LARGE SCALE GENOMIC DNA]</scope>
</reference>
<dbReference type="Proteomes" id="UP000005226">
    <property type="component" value="Chromosome 11"/>
</dbReference>
<dbReference type="GeneTree" id="ENSGT00940000156324"/>
<dbReference type="SMART" id="SM00406">
    <property type="entry name" value="IGv"/>
    <property type="match status" value="3"/>
</dbReference>
<feature type="domain" description="Ig-like" evidence="20">
    <location>
        <begin position="154"/>
        <end position="241"/>
    </location>
</feature>
<accession>A0A674NFN3</accession>
<keyword evidence="9" id="KW-0524">Neurogenesis</keyword>
<feature type="domain" description="Fibronectin type-III" evidence="21">
    <location>
        <begin position="662"/>
        <end position="760"/>
    </location>
</feature>
<dbReference type="InterPro" id="IPR003598">
    <property type="entry name" value="Ig_sub2"/>
</dbReference>
<keyword evidence="8" id="KW-0221">Differentiation</keyword>
<dbReference type="Ensembl" id="ENSTRUT00000059120.1">
    <property type="protein sequence ID" value="ENSTRUP00000072061.1"/>
    <property type="gene ID" value="ENSTRUG00000004308.3"/>
</dbReference>
<dbReference type="PANTHER" id="PTHR12231:SF242">
    <property type="entry name" value="ROUNDABOUT HOMOLOG 2"/>
    <property type="match status" value="1"/>
</dbReference>
<evidence type="ECO:0000259" key="20">
    <source>
        <dbReference type="PROSITE" id="PS50835"/>
    </source>
</evidence>
<feature type="transmembrane region" description="Helical" evidence="18">
    <location>
        <begin position="885"/>
        <end position="907"/>
    </location>
</feature>
<dbReference type="GO" id="GO:0007417">
    <property type="term" value="P:central nervous system development"/>
    <property type="evidence" value="ECO:0007669"/>
    <property type="project" value="UniProtKB-ARBA"/>
</dbReference>
<feature type="signal peptide" evidence="19">
    <location>
        <begin position="1"/>
        <end position="24"/>
    </location>
</feature>
<dbReference type="GO" id="GO:0022603">
    <property type="term" value="P:regulation of anatomical structure morphogenesis"/>
    <property type="evidence" value="ECO:0007669"/>
    <property type="project" value="UniProtKB-ARBA"/>
</dbReference>
<feature type="domain" description="Fibronectin type-III" evidence="21">
    <location>
        <begin position="549"/>
        <end position="643"/>
    </location>
</feature>
<feature type="compositionally biased region" description="Low complexity" evidence="17">
    <location>
        <begin position="1094"/>
        <end position="1107"/>
    </location>
</feature>
<dbReference type="GO" id="GO:0030154">
    <property type="term" value="P:cell differentiation"/>
    <property type="evidence" value="ECO:0007669"/>
    <property type="project" value="UniProtKB-KW"/>
</dbReference>
<dbReference type="GO" id="GO:0006935">
    <property type="term" value="P:chemotaxis"/>
    <property type="evidence" value="ECO:0007669"/>
    <property type="project" value="UniProtKB-KW"/>
</dbReference>
<evidence type="ECO:0000256" key="11">
    <source>
        <dbReference type="ARBA" id="ARBA00023136"/>
    </source>
</evidence>
<evidence type="ECO:0000313" key="23">
    <source>
        <dbReference type="Proteomes" id="UP000005226"/>
    </source>
</evidence>
<dbReference type="SMART" id="SM00409">
    <property type="entry name" value="IG"/>
    <property type="match status" value="5"/>
</dbReference>
<feature type="domain" description="Ig-like" evidence="20">
    <location>
        <begin position="246"/>
        <end position="333"/>
    </location>
</feature>
<evidence type="ECO:0000256" key="8">
    <source>
        <dbReference type="ARBA" id="ARBA00022782"/>
    </source>
</evidence>
<dbReference type="GO" id="GO:0016020">
    <property type="term" value="C:membrane"/>
    <property type="evidence" value="ECO:0007669"/>
    <property type="project" value="UniProtKB-SubCell"/>
</dbReference>
<dbReference type="InterPro" id="IPR036179">
    <property type="entry name" value="Ig-like_dom_sf"/>
</dbReference>
<evidence type="ECO:0000256" key="6">
    <source>
        <dbReference type="ARBA" id="ARBA00022729"/>
    </source>
</evidence>
<gene>
    <name evidence="22" type="primary">robo2</name>
</gene>
<keyword evidence="7" id="KW-0677">Repeat</keyword>
<dbReference type="FunFam" id="2.60.40.10:FF:000065">
    <property type="entry name" value="roundabout homolog 1 isoform X3"/>
    <property type="match status" value="1"/>
</dbReference>
<evidence type="ECO:0000256" key="5">
    <source>
        <dbReference type="ARBA" id="ARBA00022692"/>
    </source>
</evidence>
<dbReference type="Pfam" id="PF00041">
    <property type="entry name" value="fn3"/>
    <property type="match status" value="2"/>
</dbReference>
<name>A0A674NFN3_TAKRU</name>
<dbReference type="FunFam" id="2.60.40.10:FF:000053">
    <property type="entry name" value="Roundabout guidance receptor 1"/>
    <property type="match status" value="1"/>
</dbReference>
<evidence type="ECO:0000256" key="19">
    <source>
        <dbReference type="SAM" id="SignalP"/>
    </source>
</evidence>
<keyword evidence="23" id="KW-1185">Reference proteome</keyword>
<dbReference type="InterPro" id="IPR003961">
    <property type="entry name" value="FN3_dom"/>
</dbReference>
<evidence type="ECO:0000256" key="18">
    <source>
        <dbReference type="SAM" id="Phobius"/>
    </source>
</evidence>
<evidence type="ECO:0000256" key="1">
    <source>
        <dbReference type="ARBA" id="ARBA00004479"/>
    </source>
</evidence>
<feature type="region of interest" description="Disordered" evidence="17">
    <location>
        <begin position="1179"/>
        <end position="1219"/>
    </location>
</feature>
<dbReference type="InterPro" id="IPR013098">
    <property type="entry name" value="Ig_I-set"/>
</dbReference>
<feature type="compositionally biased region" description="Low complexity" evidence="17">
    <location>
        <begin position="1421"/>
        <end position="1443"/>
    </location>
</feature>
<dbReference type="CDD" id="cd00063">
    <property type="entry name" value="FN3"/>
    <property type="match status" value="3"/>
</dbReference>
<evidence type="ECO:0000259" key="21">
    <source>
        <dbReference type="PROSITE" id="PS50853"/>
    </source>
</evidence>
<dbReference type="FunFam" id="2.60.40.10:FF:000008">
    <property type="entry name" value="roundabout homolog 2 isoform X2"/>
    <property type="match status" value="2"/>
</dbReference>
<keyword evidence="2" id="KW-0217">Developmental protein</keyword>
<feature type="region of interest" description="Disordered" evidence="17">
    <location>
        <begin position="1086"/>
        <end position="1158"/>
    </location>
</feature>
<reference evidence="22" key="3">
    <citation type="submission" date="2025-09" db="UniProtKB">
        <authorList>
            <consortium name="Ensembl"/>
        </authorList>
    </citation>
    <scope>IDENTIFICATION</scope>
</reference>
<dbReference type="InterPro" id="IPR013783">
    <property type="entry name" value="Ig-like_fold"/>
</dbReference>
<evidence type="ECO:0000256" key="13">
    <source>
        <dbReference type="ARBA" id="ARBA00023170"/>
    </source>
</evidence>
<dbReference type="FunFam" id="2.60.40.10:FF:000026">
    <property type="entry name" value="roundabout homolog 2 isoform X1"/>
    <property type="match status" value="1"/>
</dbReference>
<dbReference type="InterPro" id="IPR003599">
    <property type="entry name" value="Ig_sub"/>
</dbReference>
<feature type="compositionally biased region" description="Polar residues" evidence="17">
    <location>
        <begin position="1303"/>
        <end position="1313"/>
    </location>
</feature>
<dbReference type="Pfam" id="PF13927">
    <property type="entry name" value="Ig_3"/>
    <property type="match status" value="2"/>
</dbReference>
<dbReference type="InterPro" id="IPR051170">
    <property type="entry name" value="Neural/epithelial_adhesion"/>
</dbReference>
<feature type="chain" id="PRO_5025599560" evidence="19">
    <location>
        <begin position="25"/>
        <end position="1483"/>
    </location>
</feature>
<keyword evidence="11 18" id="KW-0472">Membrane</keyword>
<evidence type="ECO:0000256" key="9">
    <source>
        <dbReference type="ARBA" id="ARBA00022902"/>
    </source>
</evidence>
<dbReference type="SMART" id="SM00060">
    <property type="entry name" value="FN3"/>
    <property type="match status" value="3"/>
</dbReference>
<organism evidence="22 23">
    <name type="scientific">Takifugu rubripes</name>
    <name type="common">Japanese pufferfish</name>
    <name type="synonym">Fugu rubripes</name>
    <dbReference type="NCBI Taxonomy" id="31033"/>
    <lineage>
        <taxon>Eukaryota</taxon>
        <taxon>Metazoa</taxon>
        <taxon>Chordata</taxon>
        <taxon>Craniata</taxon>
        <taxon>Vertebrata</taxon>
        <taxon>Euteleostomi</taxon>
        <taxon>Actinopterygii</taxon>
        <taxon>Neopterygii</taxon>
        <taxon>Teleostei</taxon>
        <taxon>Neoteleostei</taxon>
        <taxon>Acanthomorphata</taxon>
        <taxon>Eupercaria</taxon>
        <taxon>Tetraodontiformes</taxon>
        <taxon>Tetradontoidea</taxon>
        <taxon>Tetraodontidae</taxon>
        <taxon>Takifugu</taxon>
    </lineage>
</organism>
<evidence type="ECO:0000256" key="15">
    <source>
        <dbReference type="ARBA" id="ARBA00023319"/>
    </source>
</evidence>
<feature type="region of interest" description="Disordered" evidence="17">
    <location>
        <begin position="628"/>
        <end position="649"/>
    </location>
</feature>
<dbReference type="Pfam" id="PF07679">
    <property type="entry name" value="I-set"/>
    <property type="match status" value="3"/>
</dbReference>
<protein>
    <submittedName>
        <fullName evidence="22">Roundabout, axon guidance receptor, homolog 2 (Drosophila)</fullName>
    </submittedName>
</protein>
<reference evidence="22" key="2">
    <citation type="submission" date="2025-08" db="UniProtKB">
        <authorList>
            <consortium name="Ensembl"/>
        </authorList>
    </citation>
    <scope>IDENTIFICATION</scope>
</reference>
<dbReference type="PROSITE" id="PS50853">
    <property type="entry name" value="FN3"/>
    <property type="match status" value="3"/>
</dbReference>
<evidence type="ECO:0000256" key="2">
    <source>
        <dbReference type="ARBA" id="ARBA00022473"/>
    </source>
</evidence>
<keyword evidence="15" id="KW-0393">Immunoglobulin domain</keyword>
<keyword evidence="10 18" id="KW-1133">Transmembrane helix</keyword>
<evidence type="ECO:0000256" key="14">
    <source>
        <dbReference type="ARBA" id="ARBA00023180"/>
    </source>
</evidence>
<evidence type="ECO:0000256" key="16">
    <source>
        <dbReference type="ARBA" id="ARBA00061206"/>
    </source>
</evidence>
<comment type="subcellular location">
    <subcellularLocation>
        <location evidence="1">Membrane</location>
        <topology evidence="1">Single-pass type I membrane protein</topology>
    </subcellularLocation>
</comment>
<dbReference type="PROSITE" id="PS50835">
    <property type="entry name" value="IG_LIKE"/>
    <property type="match status" value="5"/>
</dbReference>
<dbReference type="SMART" id="SM00408">
    <property type="entry name" value="IGc2"/>
    <property type="match status" value="5"/>
</dbReference>
<dbReference type="CDD" id="cd20952">
    <property type="entry name" value="IgI_5_Robo"/>
    <property type="match status" value="1"/>
</dbReference>
<feature type="domain" description="Ig-like" evidence="20">
    <location>
        <begin position="338"/>
        <end position="433"/>
    </location>
</feature>
<evidence type="ECO:0000256" key="7">
    <source>
        <dbReference type="ARBA" id="ARBA00022737"/>
    </source>
</evidence>